<feature type="transmembrane region" description="Helical" evidence="2">
    <location>
        <begin position="30"/>
        <end position="53"/>
    </location>
</feature>
<proteinExistence type="inferred from homology"/>
<feature type="domain" description="Bacterial sugar transferase" evidence="3">
    <location>
        <begin position="25"/>
        <end position="214"/>
    </location>
</feature>
<keyword evidence="2" id="KW-1133">Transmembrane helix</keyword>
<dbReference type="PANTHER" id="PTHR30576:SF0">
    <property type="entry name" value="UNDECAPRENYL-PHOSPHATE N-ACETYLGALACTOSAMINYL 1-PHOSPHATE TRANSFERASE-RELATED"/>
    <property type="match status" value="1"/>
</dbReference>
<organism evidence="4 5">
    <name type="scientific">Geomicrobium halophilum</name>
    <dbReference type="NCBI Taxonomy" id="549000"/>
    <lineage>
        <taxon>Bacteria</taxon>
        <taxon>Bacillati</taxon>
        <taxon>Bacillota</taxon>
        <taxon>Bacilli</taxon>
        <taxon>Bacillales</taxon>
        <taxon>Geomicrobium</taxon>
    </lineage>
</organism>
<evidence type="ECO:0000313" key="4">
    <source>
        <dbReference type="EMBL" id="MBB6449894.1"/>
    </source>
</evidence>
<keyword evidence="2" id="KW-0472">Membrane</keyword>
<dbReference type="GO" id="GO:0016780">
    <property type="term" value="F:phosphotransferase activity, for other substituted phosphate groups"/>
    <property type="evidence" value="ECO:0007669"/>
    <property type="project" value="TreeGrafter"/>
</dbReference>
<protein>
    <submittedName>
        <fullName evidence="4">Lipopolysaccharide/colanic/teichoic acid biosynthesis glycosyltransferase</fullName>
    </submittedName>
</protein>
<accession>A0A841PPZ7</accession>
<keyword evidence="4" id="KW-0808">Transferase</keyword>
<comment type="caution">
    <text evidence="4">The sequence shown here is derived from an EMBL/GenBank/DDBJ whole genome shotgun (WGS) entry which is preliminary data.</text>
</comment>
<name>A0A841PPZ7_9BACL</name>
<dbReference type="AlphaFoldDB" id="A0A841PPZ7"/>
<dbReference type="Pfam" id="PF02397">
    <property type="entry name" value="Bac_transf"/>
    <property type="match status" value="1"/>
</dbReference>
<keyword evidence="2" id="KW-0812">Transmembrane</keyword>
<sequence>MKTNIQNEIDQASIPSESTSNKIAKRIFDILVSFFILVLISPILLIVAILILISDGRPILFKQERTGLNGNVFRMWKFRTMKIVKDPQGSKKKYDWENGVPDDFVFKTSYNPNITKVGAFLRKYSLDELPQFFNVLFGQMSIVGPRPEIVDITKCYNDYQAQRLLVKPGITGHAQTNGRAEIPHGEKIEYDLYYVRNSTIFMDIKILFLTIYQTIFGKGAY</sequence>
<dbReference type="PANTHER" id="PTHR30576">
    <property type="entry name" value="COLANIC BIOSYNTHESIS UDP-GLUCOSE LIPID CARRIER TRANSFERASE"/>
    <property type="match status" value="1"/>
</dbReference>
<dbReference type="EMBL" id="JACHHJ010000002">
    <property type="protein sequence ID" value="MBB6449894.1"/>
    <property type="molecule type" value="Genomic_DNA"/>
</dbReference>
<evidence type="ECO:0000259" key="3">
    <source>
        <dbReference type="Pfam" id="PF02397"/>
    </source>
</evidence>
<comment type="similarity">
    <text evidence="1">Belongs to the bacterial sugar transferase family.</text>
</comment>
<dbReference type="Proteomes" id="UP000568839">
    <property type="component" value="Unassembled WGS sequence"/>
</dbReference>
<keyword evidence="5" id="KW-1185">Reference proteome</keyword>
<reference evidence="4 5" key="1">
    <citation type="submission" date="2020-08" db="EMBL/GenBank/DDBJ databases">
        <title>Genomic Encyclopedia of Type Strains, Phase IV (KMG-IV): sequencing the most valuable type-strain genomes for metagenomic binning, comparative biology and taxonomic classification.</title>
        <authorList>
            <person name="Goeker M."/>
        </authorList>
    </citation>
    <scope>NUCLEOTIDE SEQUENCE [LARGE SCALE GENOMIC DNA]</scope>
    <source>
        <strain evidence="4 5">DSM 21769</strain>
    </source>
</reference>
<dbReference type="InterPro" id="IPR003362">
    <property type="entry name" value="Bact_transf"/>
</dbReference>
<evidence type="ECO:0000256" key="2">
    <source>
        <dbReference type="SAM" id="Phobius"/>
    </source>
</evidence>
<evidence type="ECO:0000256" key="1">
    <source>
        <dbReference type="ARBA" id="ARBA00006464"/>
    </source>
</evidence>
<gene>
    <name evidence="4" type="ORF">HNR44_001872</name>
</gene>
<evidence type="ECO:0000313" key="5">
    <source>
        <dbReference type="Proteomes" id="UP000568839"/>
    </source>
</evidence>
<dbReference type="RefSeq" id="WP_184403836.1">
    <property type="nucleotide sequence ID" value="NZ_JACHHJ010000002.1"/>
</dbReference>